<feature type="transmembrane region" description="Helical" evidence="2">
    <location>
        <begin position="51"/>
        <end position="72"/>
    </location>
</feature>
<keyword evidence="2" id="KW-0812">Transmembrane</keyword>
<reference evidence="3 4" key="1">
    <citation type="submission" date="2024-09" db="EMBL/GenBank/DDBJ databases">
        <authorList>
            <person name="Sun Q."/>
            <person name="Mori K."/>
        </authorList>
    </citation>
    <scope>NUCLEOTIDE SEQUENCE [LARGE SCALE GENOMIC DNA]</scope>
    <source>
        <strain evidence="3 4">JCM 3307</strain>
    </source>
</reference>
<gene>
    <name evidence="3" type="ORF">ACFFTR_44960</name>
</gene>
<dbReference type="Proteomes" id="UP001589608">
    <property type="component" value="Unassembled WGS sequence"/>
</dbReference>
<evidence type="ECO:0000313" key="4">
    <source>
        <dbReference type="Proteomes" id="UP001589608"/>
    </source>
</evidence>
<evidence type="ECO:0000256" key="2">
    <source>
        <dbReference type="SAM" id="Phobius"/>
    </source>
</evidence>
<feature type="region of interest" description="Disordered" evidence="1">
    <location>
        <begin position="346"/>
        <end position="392"/>
    </location>
</feature>
<protein>
    <recommendedName>
        <fullName evidence="5">MucB/RseB N-terminal domain-containing protein</fullName>
    </recommendedName>
</protein>
<evidence type="ECO:0000313" key="3">
    <source>
        <dbReference type="EMBL" id="MFB9450275.1"/>
    </source>
</evidence>
<evidence type="ECO:0000256" key="1">
    <source>
        <dbReference type="SAM" id="MobiDB-lite"/>
    </source>
</evidence>
<proteinExistence type="predicted"/>
<organism evidence="3 4">
    <name type="scientific">Dactylosporangium vinaceum</name>
    <dbReference type="NCBI Taxonomy" id="53362"/>
    <lineage>
        <taxon>Bacteria</taxon>
        <taxon>Bacillati</taxon>
        <taxon>Actinomycetota</taxon>
        <taxon>Actinomycetes</taxon>
        <taxon>Micromonosporales</taxon>
        <taxon>Micromonosporaceae</taxon>
        <taxon>Dactylosporangium</taxon>
    </lineage>
</organism>
<keyword evidence="4" id="KW-1185">Reference proteome</keyword>
<feature type="compositionally biased region" description="Low complexity" evidence="1">
    <location>
        <begin position="346"/>
        <end position="367"/>
    </location>
</feature>
<evidence type="ECO:0008006" key="5">
    <source>
        <dbReference type="Google" id="ProtNLM"/>
    </source>
</evidence>
<dbReference type="EMBL" id="JBHMCA010000073">
    <property type="protein sequence ID" value="MFB9450275.1"/>
    <property type="molecule type" value="Genomic_DNA"/>
</dbReference>
<sequence>MIDDIDVHELRALTEPRTASSPEDLATLRRRVVTGVNGAVSARPPRTRRAWLAPVATAAAALAVVTAVAVAVNPGGGANQPGLIVAGTVALGRPVDPAGALAELERAAAGTRPVKAAPTDQLHQHIEITGLSVGGPSASPASRQVLDVWFEVQGLITLRRLDGNGTDSLNADGKQRTAQERADFAANGAGPDHPTPEWLGGLSSNPDVLMRELGFVAPTDAAAAEALWSQVTGFMVRVDPLLPSGVRAALLKMLARTARYAFGHEVTLGGQRLLGVGSLGGGTGRLVLFDPRTARVVGRAFLSGGPSLTSPSPAGSFSPGPVVTLSAGPIVTGSAWPSGSVVPSGSAMSSGSVAPSGSAVPSGSMGPSGPPGPSAGVSSVPPRSSGTYSYGPGRQSMSIQMQYLYTYEVIAS</sequence>
<name>A0ABV5MN27_9ACTN</name>
<accession>A0ABV5MN27</accession>
<comment type="caution">
    <text evidence="3">The sequence shown here is derived from an EMBL/GenBank/DDBJ whole genome shotgun (WGS) entry which is preliminary data.</text>
</comment>
<keyword evidence="2" id="KW-1133">Transmembrane helix</keyword>
<dbReference type="RefSeq" id="WP_223092411.1">
    <property type="nucleotide sequence ID" value="NZ_CP061913.1"/>
</dbReference>
<feature type="compositionally biased region" description="Low complexity" evidence="1">
    <location>
        <begin position="374"/>
        <end position="386"/>
    </location>
</feature>
<keyword evidence="2" id="KW-0472">Membrane</keyword>